<feature type="active site" description="Schiff-base intermediate with substrate; via topaquinone" evidence="9">
    <location>
        <position position="404"/>
    </location>
</feature>
<feature type="active site" description="Proton acceptor" evidence="9">
    <location>
        <position position="316"/>
    </location>
</feature>
<dbReference type="PANTHER" id="PTHR10638:SF87">
    <property type="entry name" value="AMINE OXIDASE [COPPER-CONTAINING] ALPHA 2, PEROXISOMAL-RELATED"/>
    <property type="match status" value="1"/>
</dbReference>
<dbReference type="InterPro" id="IPR016182">
    <property type="entry name" value="Cu_amine_oxidase_N-reg"/>
</dbReference>
<dbReference type="Gene3D" id="2.70.98.20">
    <property type="entry name" value="Copper amine oxidase, catalytic domain"/>
    <property type="match status" value="1"/>
</dbReference>
<dbReference type="FunFam" id="3.10.450.40:FF:000012">
    <property type="entry name" value="Amine oxidase"/>
    <property type="match status" value="1"/>
</dbReference>
<evidence type="ECO:0000259" key="14">
    <source>
        <dbReference type="Pfam" id="PF02727"/>
    </source>
</evidence>
<dbReference type="GO" id="GO:0048038">
    <property type="term" value="F:quinone binding"/>
    <property type="evidence" value="ECO:0007669"/>
    <property type="project" value="InterPro"/>
</dbReference>
<comment type="cofactor">
    <cofactor evidence="11">
        <name>Cu cation</name>
        <dbReference type="ChEBI" id="CHEBI:23378"/>
    </cofactor>
    <text evidence="11">Contains 1 topaquinone per subunit.</text>
</comment>
<reference evidence="16 17" key="1">
    <citation type="submission" date="2019-09" db="EMBL/GenBank/DDBJ databases">
        <title>A chromosome-level genome assembly of the Chinese tupelo Nyssa sinensis.</title>
        <authorList>
            <person name="Yang X."/>
            <person name="Kang M."/>
            <person name="Yang Y."/>
            <person name="Xiong H."/>
            <person name="Wang M."/>
            <person name="Zhang Z."/>
            <person name="Wang Z."/>
            <person name="Wu H."/>
            <person name="Ma T."/>
            <person name="Liu J."/>
            <person name="Xi Z."/>
        </authorList>
    </citation>
    <scope>NUCLEOTIDE SEQUENCE [LARGE SCALE GENOMIC DNA]</scope>
    <source>
        <strain evidence="16">J267</strain>
        <tissue evidence="16">Leaf</tissue>
    </source>
</reference>
<comment type="similarity">
    <text evidence="2 11">Belongs to the copper/topaquinone oxidase family.</text>
</comment>
<keyword evidence="7 11" id="KW-0186">Copper</keyword>
<evidence type="ECO:0000313" key="17">
    <source>
        <dbReference type="Proteomes" id="UP000325577"/>
    </source>
</evidence>
<protein>
    <recommendedName>
        <fullName evidence="11">Amine oxidase</fullName>
        <ecNumber evidence="11">1.4.3.-</ecNumber>
    </recommendedName>
</protein>
<feature type="domain" description="Copper amine oxidase N2-terminal" evidence="14">
    <location>
        <begin position="26"/>
        <end position="110"/>
    </location>
</feature>
<evidence type="ECO:0000313" key="16">
    <source>
        <dbReference type="EMBL" id="KAA8548634.1"/>
    </source>
</evidence>
<dbReference type="PANTHER" id="PTHR10638">
    <property type="entry name" value="COPPER AMINE OXIDASE"/>
    <property type="match status" value="1"/>
</dbReference>
<dbReference type="Pfam" id="PF01179">
    <property type="entry name" value="Cu_amine_oxid"/>
    <property type="match status" value="1"/>
</dbReference>
<dbReference type="EC" id="1.4.3.-" evidence="11"/>
<dbReference type="InterPro" id="IPR000269">
    <property type="entry name" value="Cu_amine_oxidase"/>
</dbReference>
<dbReference type="GO" id="GO:0005507">
    <property type="term" value="F:copper ion binding"/>
    <property type="evidence" value="ECO:0007669"/>
    <property type="project" value="InterPro"/>
</dbReference>
<evidence type="ECO:0000256" key="2">
    <source>
        <dbReference type="ARBA" id="ARBA00007983"/>
    </source>
</evidence>
<evidence type="ECO:0000256" key="6">
    <source>
        <dbReference type="ARBA" id="ARBA00023002"/>
    </source>
</evidence>
<sequence length="451" mass="50927">MPSTVKKLLIFFSLFYFSPISSSKHHPLDPLTASEFTLIQTIVKDSYPSSNLTFHYVGLDEPEKQTILSWLSNHTTKTPPRRAFVLTRLDKQTHEIIVDLTSSSLISDKIYTGNGYPPLTFEEQTAANEMPLTYPPFIESVNKRGLNVSDIVCSSYTVGWFGEQKSKRVLKILCYYAKGTANFYVRPLEGITLVVDLDDMKITEYYDRFIIPVPKGEGTEYRESKQKPPFGPRLNGAAIAKPDGPGFKIKGNTVRWANWNFHLGFDVRAGLIISLASIYDLEQQTFRRVLYRGYISELFVPYMDPTEDWYYKTFLDAGEFGFGLSAVSLKPMHDCPAHAVFMDAYYAAQDGQPTQISNVFCIFEQHAGNVMWRHTETGIPGEVITEVRAEVSLVVRMVSTVGNYDYMINWEFKPSGSIKVGVGLSGVLDVRGVSYTHTDEYKRGCPWNTGG</sequence>
<dbReference type="GO" id="GO:0008131">
    <property type="term" value="F:primary methylamine oxidase activity"/>
    <property type="evidence" value="ECO:0007669"/>
    <property type="project" value="InterPro"/>
</dbReference>
<name>A0A5J5C196_9ASTE</name>
<dbReference type="InterPro" id="IPR015800">
    <property type="entry name" value="Cu_amine_oxidase_N2"/>
</dbReference>
<evidence type="ECO:0000256" key="3">
    <source>
        <dbReference type="ARBA" id="ARBA00011738"/>
    </source>
</evidence>
<keyword evidence="8" id="KW-1015">Disulfide bond</keyword>
<evidence type="ECO:0000256" key="11">
    <source>
        <dbReference type="RuleBase" id="RU000672"/>
    </source>
</evidence>
<dbReference type="SUPFAM" id="SSF54416">
    <property type="entry name" value="Amine oxidase N-terminal region"/>
    <property type="match status" value="2"/>
</dbReference>
<dbReference type="FunFam" id="3.10.450.40:FF:000005">
    <property type="entry name" value="Amine oxidase"/>
    <property type="match status" value="1"/>
</dbReference>
<evidence type="ECO:0000259" key="13">
    <source>
        <dbReference type="Pfam" id="PF01179"/>
    </source>
</evidence>
<keyword evidence="6 11" id="KW-0560">Oxidoreductase</keyword>
<dbReference type="InterPro" id="IPR015802">
    <property type="entry name" value="Cu_amine_oxidase_N3"/>
</dbReference>
<evidence type="ECO:0000256" key="9">
    <source>
        <dbReference type="PIRSR" id="PIRSR600269-50"/>
    </source>
</evidence>
<evidence type="ECO:0000259" key="15">
    <source>
        <dbReference type="Pfam" id="PF02728"/>
    </source>
</evidence>
<keyword evidence="17" id="KW-1185">Reference proteome</keyword>
<dbReference type="PROSITE" id="PS01164">
    <property type="entry name" value="COPPER_AMINE_OXID_1"/>
    <property type="match status" value="1"/>
</dbReference>
<dbReference type="GO" id="GO:0009308">
    <property type="term" value="P:amine metabolic process"/>
    <property type="evidence" value="ECO:0007669"/>
    <property type="project" value="UniProtKB-UniRule"/>
</dbReference>
<feature type="signal peptide" evidence="12">
    <location>
        <begin position="1"/>
        <end position="23"/>
    </location>
</feature>
<proteinExistence type="inferred from homology"/>
<dbReference type="Gene3D" id="3.10.450.40">
    <property type="match status" value="2"/>
</dbReference>
<evidence type="ECO:0000256" key="4">
    <source>
        <dbReference type="ARBA" id="ARBA00022723"/>
    </source>
</evidence>
<keyword evidence="12" id="KW-0732">Signal</keyword>
<feature type="modified residue" description="2',4',5'-topaquinone" evidence="10">
    <location>
        <position position="404"/>
    </location>
</feature>
<accession>A0A5J5C196</accession>
<evidence type="ECO:0000256" key="5">
    <source>
        <dbReference type="ARBA" id="ARBA00022772"/>
    </source>
</evidence>
<organism evidence="16 17">
    <name type="scientific">Nyssa sinensis</name>
    <dbReference type="NCBI Taxonomy" id="561372"/>
    <lineage>
        <taxon>Eukaryota</taxon>
        <taxon>Viridiplantae</taxon>
        <taxon>Streptophyta</taxon>
        <taxon>Embryophyta</taxon>
        <taxon>Tracheophyta</taxon>
        <taxon>Spermatophyta</taxon>
        <taxon>Magnoliopsida</taxon>
        <taxon>eudicotyledons</taxon>
        <taxon>Gunneridae</taxon>
        <taxon>Pentapetalae</taxon>
        <taxon>asterids</taxon>
        <taxon>Cornales</taxon>
        <taxon>Nyssaceae</taxon>
        <taxon>Nyssa</taxon>
    </lineage>
</organism>
<feature type="domain" description="Copper amine oxidase catalytic" evidence="13">
    <location>
        <begin position="239"/>
        <end position="441"/>
    </location>
</feature>
<comment type="PTM">
    <text evidence="10 11">Topaquinone (TPQ) is generated by copper-dependent autoxidation of a specific tyrosyl residue.</text>
</comment>
<feature type="domain" description="Copper amine oxidase N3-terminal" evidence="15">
    <location>
        <begin position="117"/>
        <end position="214"/>
    </location>
</feature>
<dbReference type="InterPro" id="IPR049948">
    <property type="entry name" value="Cu_Am_ox_TPQ-bd"/>
</dbReference>
<evidence type="ECO:0000256" key="7">
    <source>
        <dbReference type="ARBA" id="ARBA00023008"/>
    </source>
</evidence>
<keyword evidence="5 9" id="KW-0801">TPQ</keyword>
<dbReference type="InterPro" id="IPR036460">
    <property type="entry name" value="Cu_amine_oxidase_C_sf"/>
</dbReference>
<dbReference type="Pfam" id="PF02727">
    <property type="entry name" value="Cu_amine_oxidN2"/>
    <property type="match status" value="1"/>
</dbReference>
<dbReference type="Pfam" id="PF02728">
    <property type="entry name" value="Cu_amine_oxidN3"/>
    <property type="match status" value="1"/>
</dbReference>
<dbReference type="OrthoDB" id="5379943at2759"/>
<dbReference type="AlphaFoldDB" id="A0A5J5C196"/>
<evidence type="ECO:0000256" key="12">
    <source>
        <dbReference type="SAM" id="SignalP"/>
    </source>
</evidence>
<comment type="subunit">
    <text evidence="3">Homodimer.</text>
</comment>
<gene>
    <name evidence="16" type="ORF">F0562_000318</name>
</gene>
<dbReference type="Proteomes" id="UP000325577">
    <property type="component" value="Linkage Group LG0"/>
</dbReference>
<dbReference type="EMBL" id="CM018031">
    <property type="protein sequence ID" value="KAA8548634.1"/>
    <property type="molecule type" value="Genomic_DNA"/>
</dbReference>
<dbReference type="InterPro" id="IPR015798">
    <property type="entry name" value="Cu_amine_oxidase_C"/>
</dbReference>
<keyword evidence="4 11" id="KW-0479">Metal-binding</keyword>
<evidence type="ECO:0000256" key="10">
    <source>
        <dbReference type="PIRSR" id="PIRSR600269-51"/>
    </source>
</evidence>
<feature type="chain" id="PRO_5023820789" description="Amine oxidase" evidence="12">
    <location>
        <begin position="24"/>
        <end position="451"/>
    </location>
</feature>
<comment type="cofactor">
    <cofactor evidence="1">
        <name>Cu cation</name>
        <dbReference type="ChEBI" id="CHEBI:23378"/>
    </cofactor>
</comment>
<evidence type="ECO:0000256" key="8">
    <source>
        <dbReference type="ARBA" id="ARBA00023157"/>
    </source>
</evidence>
<dbReference type="SUPFAM" id="SSF49998">
    <property type="entry name" value="Amine oxidase catalytic domain"/>
    <property type="match status" value="1"/>
</dbReference>
<evidence type="ECO:0000256" key="1">
    <source>
        <dbReference type="ARBA" id="ARBA00001935"/>
    </source>
</evidence>